<gene>
    <name evidence="2" type="ORF">ENI35_03500</name>
</gene>
<sequence>MSRIVRKKTVILFFLLVPLMLGLIFPQITFAKDPEKRIQELEKKLESLEKQVIEYKNLLKEVLEEKEAAKPEKVVVKEAPAPAKEKHPVWSKFDVQLGGRIKIDTHYDTVAFDAYNDFLGVVSSRPNYKGDSINFNPRDTRFELIVKHNSGNLTGVGRIETDFYGGVFGNNIAPRIRLAYVDLTNNKTHTSFRVGQDWVPVAQQNPHMCEFGIMAGGGNLWWRIPQITLRQKYGDFEFLASLMRHRRVSVYEEQWSWPWMLARIAYNLHCLDKGSLIALGGGYMTDKRTMLDKTRVRLHRWLAAFEYKFKKNPFELKGEVWVGQGIGSHWLRYDMGYNPMTGEEIRSQGGFVSLLYKTPIKKLAFAGGFGIDHATTSDLKGWDFKTPDYDFYKRRFKQNLEWFGNIQYQVTDAIKFILEYIHMNTMRDEVREGNRITFSTFYRF</sequence>
<comment type="caution">
    <text evidence="2">The sequence shown here is derived from an EMBL/GenBank/DDBJ whole genome shotgun (WGS) entry which is preliminary data.</text>
</comment>
<keyword evidence="1" id="KW-0175">Coiled coil</keyword>
<proteinExistence type="predicted"/>
<feature type="coiled-coil region" evidence="1">
    <location>
        <begin position="31"/>
        <end position="68"/>
    </location>
</feature>
<name>A0A7C1VNJ7_DESA2</name>
<dbReference type="EMBL" id="DRIH01000118">
    <property type="protein sequence ID" value="HEC67862.1"/>
    <property type="molecule type" value="Genomic_DNA"/>
</dbReference>
<evidence type="ECO:0000313" key="2">
    <source>
        <dbReference type="EMBL" id="HEC67862.1"/>
    </source>
</evidence>
<dbReference type="Proteomes" id="UP000885738">
    <property type="component" value="Unassembled WGS sequence"/>
</dbReference>
<accession>A0A7C1VNJ7</accession>
<evidence type="ECO:0008006" key="3">
    <source>
        <dbReference type="Google" id="ProtNLM"/>
    </source>
</evidence>
<dbReference type="SUPFAM" id="SSF56935">
    <property type="entry name" value="Porins"/>
    <property type="match status" value="1"/>
</dbReference>
<dbReference type="AlphaFoldDB" id="A0A7C1VNJ7"/>
<organism evidence="2">
    <name type="scientific">Desulfofervidus auxilii</name>
    <dbReference type="NCBI Taxonomy" id="1621989"/>
    <lineage>
        <taxon>Bacteria</taxon>
        <taxon>Pseudomonadati</taxon>
        <taxon>Thermodesulfobacteriota</taxon>
        <taxon>Candidatus Desulfofervidia</taxon>
        <taxon>Candidatus Desulfofervidales</taxon>
        <taxon>Candidatus Desulfofervidaceae</taxon>
        <taxon>Candidatus Desulfofervidus</taxon>
    </lineage>
</organism>
<reference evidence="2" key="1">
    <citation type="journal article" date="2020" name="mSystems">
        <title>Genome- and Community-Level Interaction Insights into Carbon Utilization and Element Cycling Functions of Hydrothermarchaeota in Hydrothermal Sediment.</title>
        <authorList>
            <person name="Zhou Z."/>
            <person name="Liu Y."/>
            <person name="Xu W."/>
            <person name="Pan J."/>
            <person name="Luo Z.H."/>
            <person name="Li M."/>
        </authorList>
    </citation>
    <scope>NUCLEOTIDE SEQUENCE [LARGE SCALE GENOMIC DNA]</scope>
    <source>
        <strain evidence="2">HyVt-389</strain>
    </source>
</reference>
<evidence type="ECO:0000256" key="1">
    <source>
        <dbReference type="SAM" id="Coils"/>
    </source>
</evidence>
<protein>
    <recommendedName>
        <fullName evidence="3">Porin</fullName>
    </recommendedName>
</protein>